<dbReference type="InterPro" id="IPR029063">
    <property type="entry name" value="SAM-dependent_MTases_sf"/>
</dbReference>
<dbReference type="RefSeq" id="WP_136826303.1">
    <property type="nucleotide sequence ID" value="NZ_SWBP01000003.1"/>
</dbReference>
<dbReference type="Pfam" id="PF13489">
    <property type="entry name" value="Methyltransf_23"/>
    <property type="match status" value="1"/>
</dbReference>
<dbReference type="GO" id="GO:0008168">
    <property type="term" value="F:methyltransferase activity"/>
    <property type="evidence" value="ECO:0007669"/>
    <property type="project" value="UniProtKB-KW"/>
</dbReference>
<keyword evidence="1" id="KW-0808">Transferase</keyword>
<organism evidence="1 2">
    <name type="scientific">Pedobacter cryophilus</name>
    <dbReference type="NCBI Taxonomy" id="2571271"/>
    <lineage>
        <taxon>Bacteria</taxon>
        <taxon>Pseudomonadati</taxon>
        <taxon>Bacteroidota</taxon>
        <taxon>Sphingobacteriia</taxon>
        <taxon>Sphingobacteriales</taxon>
        <taxon>Sphingobacteriaceae</taxon>
        <taxon>Pedobacter</taxon>
    </lineage>
</organism>
<comment type="caution">
    <text evidence="1">The sequence shown here is derived from an EMBL/GenBank/DDBJ whole genome shotgun (WGS) entry which is preliminary data.</text>
</comment>
<dbReference type="CDD" id="cd02440">
    <property type="entry name" value="AdoMet_MTases"/>
    <property type="match status" value="1"/>
</dbReference>
<evidence type="ECO:0000313" key="1">
    <source>
        <dbReference type="EMBL" id="TKB97728.1"/>
    </source>
</evidence>
<dbReference type="Proteomes" id="UP000308181">
    <property type="component" value="Unassembled WGS sequence"/>
</dbReference>
<dbReference type="AlphaFoldDB" id="A0A4U1BZ15"/>
<accession>A0A4U1BZ15</accession>
<gene>
    <name evidence="1" type="ORF">FA046_10215</name>
</gene>
<dbReference type="OrthoDB" id="9789123at2"/>
<dbReference type="SUPFAM" id="SSF53335">
    <property type="entry name" value="S-adenosyl-L-methionine-dependent methyltransferases"/>
    <property type="match status" value="1"/>
</dbReference>
<sequence length="239" mass="28164">MNKIEIKHFFNKEYQLNEEQKLYLKIHAKRFEIILSNITHLQSAKVLDIGPSFLSYLLYQQFDKNLSLLGFDEQESFGGHLPNHSIFQNVTLIKQDLNFWKVDDEAQKFDLIICGEVIEHLYTSPDKLFDNFYKSLNKDGILIIQTPNAVSFRKRLAILFGKNPFEMPRENLSNPGHYREYTAKELTDLAIKNKFNIETVFLDEYFEYPSTTSKIYRSFKNMIPKNFRSGITIILKKND</sequence>
<keyword evidence="2" id="KW-1185">Reference proteome</keyword>
<reference evidence="1 2" key="1">
    <citation type="submission" date="2019-04" db="EMBL/GenBank/DDBJ databases">
        <title>Pedobacter sp. AR-3-17 sp. nov., isolated from Arctic soil.</title>
        <authorList>
            <person name="Dahal R.H."/>
            <person name="Kim D.-U."/>
        </authorList>
    </citation>
    <scope>NUCLEOTIDE SEQUENCE [LARGE SCALE GENOMIC DNA]</scope>
    <source>
        <strain evidence="1 2">AR-3-17</strain>
    </source>
</reference>
<dbReference type="Gene3D" id="3.40.50.150">
    <property type="entry name" value="Vaccinia Virus protein VP39"/>
    <property type="match status" value="1"/>
</dbReference>
<evidence type="ECO:0000313" key="2">
    <source>
        <dbReference type="Proteomes" id="UP000308181"/>
    </source>
</evidence>
<keyword evidence="1" id="KW-0489">Methyltransferase</keyword>
<protein>
    <submittedName>
        <fullName evidence="1">Class I SAM-dependent methyltransferase</fullName>
    </submittedName>
</protein>
<proteinExistence type="predicted"/>
<name>A0A4U1BZ15_9SPHI</name>
<dbReference type="GO" id="GO:0032259">
    <property type="term" value="P:methylation"/>
    <property type="evidence" value="ECO:0007669"/>
    <property type="project" value="UniProtKB-KW"/>
</dbReference>
<dbReference type="EMBL" id="SWBP01000003">
    <property type="protein sequence ID" value="TKB97728.1"/>
    <property type="molecule type" value="Genomic_DNA"/>
</dbReference>